<protein>
    <recommendedName>
        <fullName evidence="4">Lipoprotein</fullName>
    </recommendedName>
</protein>
<feature type="chain" id="PRO_5008596589" description="Lipoprotein" evidence="1">
    <location>
        <begin position="18"/>
        <end position="188"/>
    </location>
</feature>
<sequence length="188" mass="20366">MKLTPVICGLAAAFVLAGCAQQFRNTYEVPNPNFAYSRLASQADMQKPHLSGNIVINQRLALPQNAVLTVTLSDASRADSPARVLSQKVVNLEGHQAPFSYVLPYDLADIRQNARILLSAAITVDGKLIFMSDSFKPVITNGVNSTDLRLIPLQNTAVAVQPGKVTEAEPVPTHFLPQQQQSQMQTGN</sequence>
<evidence type="ECO:0000313" key="2">
    <source>
        <dbReference type="EMBL" id="OAT76028.1"/>
    </source>
</evidence>
<dbReference type="InterPro" id="IPR039366">
    <property type="entry name" value="Pilotin"/>
</dbReference>
<dbReference type="STRING" id="1691903.A9B99_11260"/>
<accession>A0A1B7L1A1</accession>
<keyword evidence="1" id="KW-0732">Signal</keyword>
<organism evidence="2 3">
    <name type="scientific">Mangrovibacter phragmitis</name>
    <dbReference type="NCBI Taxonomy" id="1691903"/>
    <lineage>
        <taxon>Bacteria</taxon>
        <taxon>Pseudomonadati</taxon>
        <taxon>Pseudomonadota</taxon>
        <taxon>Gammaproteobacteria</taxon>
        <taxon>Enterobacterales</taxon>
        <taxon>Enterobacteriaceae</taxon>
        <taxon>Mangrovibacter</taxon>
    </lineage>
</organism>
<keyword evidence="3" id="KW-1185">Reference proteome</keyword>
<dbReference type="PANTHER" id="PTHR38013:SF1">
    <property type="entry name" value="GLYCOPROTEIN_POLYSACCHARIDE METABOLISM"/>
    <property type="match status" value="1"/>
</dbReference>
<dbReference type="EMBL" id="LYRP01000033">
    <property type="protein sequence ID" value="OAT76028.1"/>
    <property type="molecule type" value="Genomic_DNA"/>
</dbReference>
<name>A0A1B7L1A1_9ENTR</name>
<gene>
    <name evidence="2" type="ORF">A9B99_11260</name>
</gene>
<evidence type="ECO:0000313" key="3">
    <source>
        <dbReference type="Proteomes" id="UP000078225"/>
    </source>
</evidence>
<reference evidence="3" key="1">
    <citation type="submission" date="2016-05" db="EMBL/GenBank/DDBJ databases">
        <authorList>
            <person name="Behera P."/>
            <person name="Vaishampayan P."/>
            <person name="Singh N."/>
            <person name="Raina V."/>
            <person name="Suar M."/>
            <person name="Pattnaik A."/>
            <person name="Rastogi G."/>
        </authorList>
    </citation>
    <scope>NUCLEOTIDE SEQUENCE [LARGE SCALE GENOMIC DNA]</scope>
    <source>
        <strain evidence="3">MP23</strain>
    </source>
</reference>
<dbReference type="Pfam" id="PF09619">
    <property type="entry name" value="YscW"/>
    <property type="match status" value="1"/>
</dbReference>
<dbReference type="PROSITE" id="PS51257">
    <property type="entry name" value="PROKAR_LIPOPROTEIN"/>
    <property type="match status" value="1"/>
</dbReference>
<proteinExistence type="predicted"/>
<dbReference type="InterPro" id="IPR053196">
    <property type="entry name" value="Lipoprotein_YbaY-like"/>
</dbReference>
<evidence type="ECO:0000256" key="1">
    <source>
        <dbReference type="SAM" id="SignalP"/>
    </source>
</evidence>
<dbReference type="AlphaFoldDB" id="A0A1B7L1A1"/>
<dbReference type="OrthoDB" id="5348860at2"/>
<evidence type="ECO:0008006" key="4">
    <source>
        <dbReference type="Google" id="ProtNLM"/>
    </source>
</evidence>
<comment type="caution">
    <text evidence="2">The sequence shown here is derived from an EMBL/GenBank/DDBJ whole genome shotgun (WGS) entry which is preliminary data.</text>
</comment>
<dbReference type="Proteomes" id="UP000078225">
    <property type="component" value="Unassembled WGS sequence"/>
</dbReference>
<dbReference type="RefSeq" id="WP_064599285.1">
    <property type="nucleotide sequence ID" value="NZ_CP134782.1"/>
</dbReference>
<feature type="signal peptide" evidence="1">
    <location>
        <begin position="1"/>
        <end position="17"/>
    </location>
</feature>
<dbReference type="PANTHER" id="PTHR38013">
    <property type="entry name" value="GLYCOPROTEIN/POLYSACCHARIDE METABOLISM"/>
    <property type="match status" value="1"/>
</dbReference>